<reference evidence="2 3" key="1">
    <citation type="submission" date="2021-02" db="EMBL/GenBank/DDBJ databases">
        <title>Alicyclobacillus curvatus sp. nov. and Alicyclobacillus mengziensis sp. nov., two acidophilic bacteria isolated from acid mine drainage.</title>
        <authorList>
            <person name="Huang Y."/>
        </authorList>
    </citation>
    <scope>NUCLEOTIDE SEQUENCE [LARGE SCALE GENOMIC DNA]</scope>
    <source>
        <strain evidence="2 3">S30H14</strain>
    </source>
</reference>
<dbReference type="RefSeq" id="WP_206658524.1">
    <property type="nucleotide sequence ID" value="NZ_CP071182.1"/>
</dbReference>
<accession>A0A9X7W2Y7</accession>
<organism evidence="2 3">
    <name type="scientific">Alicyclobacillus mengziensis</name>
    <dbReference type="NCBI Taxonomy" id="2931921"/>
    <lineage>
        <taxon>Bacteria</taxon>
        <taxon>Bacillati</taxon>
        <taxon>Bacillota</taxon>
        <taxon>Bacilli</taxon>
        <taxon>Bacillales</taxon>
        <taxon>Alicyclobacillaceae</taxon>
        <taxon>Alicyclobacillus</taxon>
    </lineage>
</organism>
<name>A0A9X7W2Y7_9BACL</name>
<gene>
    <name evidence="2" type="ORF">JZ786_09990</name>
</gene>
<dbReference type="EMBL" id="CP071182">
    <property type="protein sequence ID" value="QSO49212.1"/>
    <property type="molecule type" value="Genomic_DNA"/>
</dbReference>
<dbReference type="Proteomes" id="UP000663505">
    <property type="component" value="Chromosome"/>
</dbReference>
<feature type="transmembrane region" description="Helical" evidence="1">
    <location>
        <begin position="7"/>
        <end position="27"/>
    </location>
</feature>
<evidence type="ECO:0000313" key="3">
    <source>
        <dbReference type="Proteomes" id="UP000663505"/>
    </source>
</evidence>
<keyword evidence="1" id="KW-0812">Transmembrane</keyword>
<dbReference type="AlphaFoldDB" id="A0A9X7W2Y7"/>
<evidence type="ECO:0000313" key="2">
    <source>
        <dbReference type="EMBL" id="QSO49212.1"/>
    </source>
</evidence>
<protein>
    <submittedName>
        <fullName evidence="2">Uncharacterized protein</fullName>
    </submittedName>
</protein>
<evidence type="ECO:0000256" key="1">
    <source>
        <dbReference type="SAM" id="Phobius"/>
    </source>
</evidence>
<dbReference type="KEGG" id="afx:JZ786_09990"/>
<keyword evidence="1" id="KW-1133">Transmembrane helix</keyword>
<keyword evidence="3" id="KW-1185">Reference proteome</keyword>
<keyword evidence="1" id="KW-0472">Membrane</keyword>
<proteinExistence type="predicted"/>
<sequence length="174" mass="19343">MIKLKKWLIWVGGLVLILSLVANVYLYQKHMKTSRFVESAVRDATLSLKTAATMQIMPNVPNNSTQVQGMQVAQAASYLSSAAPFLNEMGIHHMQGIGTALSLDSFPLMYPHMKNVNANQILKLVQYSYSQLNACFPNGPTGKLDFGKLQTAINNIYQKMPAKIKQSYYNAKSP</sequence>